<evidence type="ECO:0000313" key="11">
    <source>
        <dbReference type="Proteomes" id="UP000030889"/>
    </source>
</evidence>
<keyword evidence="4 8" id="KW-0049">Antioxidant</keyword>
<comment type="subcellular location">
    <subcellularLocation>
        <location evidence="8">Cytoplasm</location>
    </subcellularLocation>
</comment>
<dbReference type="InterPro" id="IPR013766">
    <property type="entry name" value="Thioredoxin_domain"/>
</dbReference>
<dbReference type="InterPro" id="IPR036249">
    <property type="entry name" value="Thioredoxin-like_sf"/>
</dbReference>
<gene>
    <name evidence="10" type="ORF">LG35_03875</name>
</gene>
<dbReference type="SUPFAM" id="SSF52833">
    <property type="entry name" value="Thioredoxin-like"/>
    <property type="match status" value="1"/>
</dbReference>
<dbReference type="PANTHER" id="PTHR10681">
    <property type="entry name" value="THIOREDOXIN PEROXIDASE"/>
    <property type="match status" value="1"/>
</dbReference>
<feature type="binding site" evidence="8">
    <location>
        <position position="134"/>
    </location>
    <ligand>
        <name>substrate</name>
    </ligand>
</feature>
<comment type="function">
    <text evidence="7 8">Thiol-specific peroxidase that catalyzes the reduction of hydrogen peroxide and organic hydroperoxides to water and alcohols, respectively. Plays a role in cell protection against oxidative stress by detoxifying peroxides.</text>
</comment>
<keyword evidence="5 8" id="KW-0560">Oxidoreductase</keyword>
<keyword evidence="3 8" id="KW-0575">Peroxidase</keyword>
<feature type="active site" description="Cysteine sulfenic acid (-SOH) intermediate" evidence="8">
    <location>
        <position position="51"/>
    </location>
</feature>
<dbReference type="PIRSF" id="PIRSF000239">
    <property type="entry name" value="AHPC"/>
    <property type="match status" value="1"/>
</dbReference>
<evidence type="ECO:0000256" key="8">
    <source>
        <dbReference type="HAMAP-Rule" id="MF_00401"/>
    </source>
</evidence>
<evidence type="ECO:0000256" key="7">
    <source>
        <dbReference type="ARBA" id="ARBA00037420"/>
    </source>
</evidence>
<feature type="disulfide bond" description="Interchain (with Cys-51); in linked form" evidence="8">
    <location>
        <position position="222"/>
    </location>
</feature>
<evidence type="ECO:0000259" key="9">
    <source>
        <dbReference type="PROSITE" id="PS51352"/>
    </source>
</evidence>
<feature type="disulfide bond" description="Alternate" evidence="8">
    <location>
        <begin position="216"/>
        <end position="222"/>
    </location>
</feature>
<dbReference type="RefSeq" id="WP_022064289.1">
    <property type="nucleotide sequence ID" value="NZ_JRGF01000004.1"/>
</dbReference>
<dbReference type="EMBL" id="JRGF01000004">
    <property type="protein sequence ID" value="KHE42383.1"/>
    <property type="molecule type" value="Genomic_DNA"/>
</dbReference>
<dbReference type="PANTHER" id="PTHR10681:SF128">
    <property type="entry name" value="THIOREDOXIN-DEPENDENT PEROXIDE REDUCTASE, MITOCHONDRIAL"/>
    <property type="match status" value="1"/>
</dbReference>
<comment type="caution">
    <text evidence="10">The sequence shown here is derived from an EMBL/GenBank/DDBJ whole genome shotgun (WGS) entry which is preliminary data.</text>
</comment>
<evidence type="ECO:0000256" key="4">
    <source>
        <dbReference type="ARBA" id="ARBA00022862"/>
    </source>
</evidence>
<feature type="disulfide bond" description="Interchain (with Cys-222); in linked form" evidence="8">
    <location>
        <position position="51"/>
    </location>
</feature>
<name>A0ABR4YJE9_9BACT</name>
<protein>
    <recommendedName>
        <fullName evidence="8">Peroxiredoxin</fullName>
        <ecNumber evidence="8">1.11.1.24</ecNumber>
    </recommendedName>
    <alternativeName>
        <fullName evidence="8">Thioredoxin peroxidase</fullName>
    </alternativeName>
    <alternativeName>
        <fullName evidence="8">Thioredoxin-dependent peroxiredoxin</fullName>
    </alternativeName>
</protein>
<feature type="domain" description="Thioredoxin" evidence="9">
    <location>
        <begin position="9"/>
        <end position="171"/>
    </location>
</feature>
<evidence type="ECO:0000313" key="10">
    <source>
        <dbReference type="EMBL" id="KHE42383.1"/>
    </source>
</evidence>
<proteinExistence type="inferred from homology"/>
<dbReference type="NCBIfam" id="NF009668">
    <property type="entry name" value="PRK13189.1"/>
    <property type="match status" value="1"/>
</dbReference>
<dbReference type="Pfam" id="PF10417">
    <property type="entry name" value="1-cysPrx_C"/>
    <property type="match status" value="1"/>
</dbReference>
<dbReference type="EC" id="1.11.1.24" evidence="8"/>
<dbReference type="InterPro" id="IPR050217">
    <property type="entry name" value="Peroxiredoxin"/>
</dbReference>
<comment type="miscellaneous">
    <text evidence="8">The active site is a conserved redox-active cysteine residue, the peroxidatic cysteine (C(P)), which makes the nucleophilic attack on the peroxide substrate. The peroxide oxidizes the C(P)-SH to cysteine sulfenic acid (C(P)-SOH), which then reacts with another cysteine residue, the resolving cysteine (C(R)), to form a disulfide bridge. The disulfide is subsequently reduced by an appropriate electron donor to complete the catalytic cycle. Although the primary sequence of this enzyme is similar to those of the 1-Cys Prx6 enzymes, its catalytic properties resemble those of the typical 2-Cys Prxs and C(R) is provided by the other dimeric subunit to form an intersubunit disulfide. The disulfide is subsequently reduced by thioredoxin.</text>
</comment>
<dbReference type="Gene3D" id="3.40.30.10">
    <property type="entry name" value="Glutaredoxin"/>
    <property type="match status" value="1"/>
</dbReference>
<accession>A0ABR4YJE9</accession>
<keyword evidence="8" id="KW-1015">Disulfide bond</keyword>
<dbReference type="InterPro" id="IPR022915">
    <property type="entry name" value="Peroxiredoxin_TDXH"/>
</dbReference>
<keyword evidence="2 8" id="KW-0963">Cytoplasm</keyword>
<comment type="similarity">
    <text evidence="1">Belongs to the peroxiredoxin family. AhpC/Prx1 subfamily.</text>
</comment>
<evidence type="ECO:0000256" key="5">
    <source>
        <dbReference type="ARBA" id="ARBA00023002"/>
    </source>
</evidence>
<dbReference type="PROSITE" id="PS51352">
    <property type="entry name" value="THIOREDOXIN_2"/>
    <property type="match status" value="1"/>
</dbReference>
<organism evidence="10 11">
    <name type="scientific">Alistipes inops</name>
    <dbReference type="NCBI Taxonomy" id="1501391"/>
    <lineage>
        <taxon>Bacteria</taxon>
        <taxon>Pseudomonadati</taxon>
        <taxon>Bacteroidota</taxon>
        <taxon>Bacteroidia</taxon>
        <taxon>Bacteroidales</taxon>
        <taxon>Rikenellaceae</taxon>
        <taxon>Alistipes</taxon>
    </lineage>
</organism>
<comment type="similarity">
    <text evidence="8">Belongs to the peroxiredoxin family. Prx6 subfamily.</text>
</comment>
<evidence type="ECO:0000256" key="6">
    <source>
        <dbReference type="ARBA" id="ARBA00023284"/>
    </source>
</evidence>
<keyword evidence="6 8" id="KW-0676">Redox-active center</keyword>
<comment type="subunit">
    <text evidence="8">Homodecamer. Pentamer of dimers that assemble into a ring structure.</text>
</comment>
<dbReference type="HAMAP" id="MF_00401">
    <property type="entry name" value="Peroxiredoxin"/>
    <property type="match status" value="1"/>
</dbReference>
<dbReference type="Pfam" id="PF00578">
    <property type="entry name" value="AhpC-TSA"/>
    <property type="match status" value="1"/>
</dbReference>
<evidence type="ECO:0000256" key="2">
    <source>
        <dbReference type="ARBA" id="ARBA00022490"/>
    </source>
</evidence>
<reference evidence="10 11" key="1">
    <citation type="submission" date="2014-09" db="EMBL/GenBank/DDBJ databases">
        <title>Alistipes sp. 627, sp. nov., a novel member of the family Rikenellaceae isolated from human faeces.</title>
        <authorList>
            <person name="Shkoporov A.N."/>
            <person name="Chaplin A.V."/>
            <person name="Motuzova O.V."/>
            <person name="Kafarskaia L.I."/>
            <person name="Khokhlova E.V."/>
            <person name="Efimov B.A."/>
        </authorList>
    </citation>
    <scope>NUCLEOTIDE SEQUENCE [LARGE SCALE GENOMIC DNA]</scope>
    <source>
        <strain evidence="10 11">627</strain>
    </source>
</reference>
<evidence type="ECO:0000256" key="1">
    <source>
        <dbReference type="ARBA" id="ARBA00009796"/>
    </source>
</evidence>
<dbReference type="Proteomes" id="UP000030889">
    <property type="component" value="Unassembled WGS sequence"/>
</dbReference>
<dbReference type="InterPro" id="IPR019479">
    <property type="entry name" value="Peroxiredoxin_C"/>
</dbReference>
<evidence type="ECO:0000256" key="3">
    <source>
        <dbReference type="ARBA" id="ARBA00022559"/>
    </source>
</evidence>
<keyword evidence="11" id="KW-1185">Reference proteome</keyword>
<comment type="catalytic activity">
    <reaction evidence="8">
        <text>a hydroperoxide + [thioredoxin]-dithiol = an alcohol + [thioredoxin]-disulfide + H2O</text>
        <dbReference type="Rhea" id="RHEA:62620"/>
        <dbReference type="Rhea" id="RHEA-COMP:10698"/>
        <dbReference type="Rhea" id="RHEA-COMP:10700"/>
        <dbReference type="ChEBI" id="CHEBI:15377"/>
        <dbReference type="ChEBI" id="CHEBI:29950"/>
        <dbReference type="ChEBI" id="CHEBI:30879"/>
        <dbReference type="ChEBI" id="CHEBI:35924"/>
        <dbReference type="ChEBI" id="CHEBI:50058"/>
        <dbReference type="EC" id="1.11.1.24"/>
    </reaction>
</comment>
<dbReference type="InterPro" id="IPR024706">
    <property type="entry name" value="Peroxiredoxin_AhpC-typ"/>
</dbReference>
<sequence length="237" mass="27135">MENEMNMMPRIGDPAPAFRAATTQGTINFPVDYSGRWIILFSHPADFTPVCTSEFMTFGKMQKEFEELNCQLVGLSVDGLSSHIAWLRTIRERMHFRDMDNIEVQFPLIDDVSMNVSRLYGMIQPGESETKAVRAVFFIDPKGIIRTIIYYPLALGRNFDEIKRVLIGLQTVDAFNVALPADWRPGDEVIDPNPGNMKGVEERWEKSQKADSGVKCYDWFFCTREIPCDEIHKKIGK</sequence>
<dbReference type="InterPro" id="IPR000866">
    <property type="entry name" value="AhpC/TSA"/>
</dbReference>
<dbReference type="Gene3D" id="3.30.1020.10">
    <property type="entry name" value="Antioxidant, Horf6, Chain A, domain2"/>
    <property type="match status" value="1"/>
</dbReference>